<reference evidence="2" key="3">
    <citation type="submission" date="2018-05" db="EMBL/GenBank/DDBJ databases">
        <title>OgluRS3 (Oryza glumaepatula Reference Sequence Version 3).</title>
        <authorList>
            <person name="Zhang J."/>
            <person name="Kudrna D."/>
            <person name="Lee S."/>
            <person name="Talag J."/>
            <person name="Welchert J."/>
            <person name="Wing R.A."/>
        </authorList>
    </citation>
    <scope>NUCLEOTIDE SEQUENCE [LARGE SCALE GENOMIC DNA]</scope>
</reference>
<keyword evidence="3" id="KW-1185">Reference proteome</keyword>
<keyword evidence="1" id="KW-1133">Transmembrane helix</keyword>
<dbReference type="HOGENOM" id="CLU_2030539_0_0_1"/>
<dbReference type="EnsemblPlants" id="OGLUM01G33580.1">
    <property type="protein sequence ID" value="OGLUM01G33580.1"/>
    <property type="gene ID" value="OGLUM01G33580"/>
</dbReference>
<evidence type="ECO:0000313" key="2">
    <source>
        <dbReference type="EnsemblPlants" id="OGLUM01G33580.1"/>
    </source>
</evidence>
<proteinExistence type="predicted"/>
<dbReference type="Gramene" id="OGLUM01G33580.1">
    <property type="protein sequence ID" value="OGLUM01G33580.1"/>
    <property type="gene ID" value="OGLUM01G33580"/>
</dbReference>
<sequence length="126" mass="13797">MELPKPVDFEKGAETKPTEFVDLEKGQDIDGCETKQGETDTKNQILANVLSKISMVIILAVYIVLVIICFKGMSSVWAAVGTTIFITPSYILMLKTIPYLRDVSMERFASHPAAGRDGSNLQSGNV</sequence>
<feature type="transmembrane region" description="Helical" evidence="1">
    <location>
        <begin position="74"/>
        <end position="94"/>
    </location>
</feature>
<reference evidence="2" key="2">
    <citation type="submission" date="2015-04" db="UniProtKB">
        <authorList>
            <consortium name="EnsemblPlants"/>
        </authorList>
    </citation>
    <scope>IDENTIFICATION</scope>
</reference>
<name>A0A0D9YEF5_9ORYZ</name>
<evidence type="ECO:0000313" key="3">
    <source>
        <dbReference type="Proteomes" id="UP000026961"/>
    </source>
</evidence>
<accession>A0A0D9YEF5</accession>
<dbReference type="Proteomes" id="UP000026961">
    <property type="component" value="Chromosome 1"/>
</dbReference>
<reference evidence="2" key="1">
    <citation type="submission" date="2013-08" db="EMBL/GenBank/DDBJ databases">
        <title>Oryza genome evolution.</title>
        <authorList>
            <person name="Wing R.A."/>
            <person name="Panaud O."/>
            <person name="Oliveira A.C."/>
        </authorList>
    </citation>
    <scope>NUCLEOTIDE SEQUENCE</scope>
</reference>
<dbReference type="AlphaFoldDB" id="A0A0D9YEF5"/>
<organism evidence="2">
    <name type="scientific">Oryza glumipatula</name>
    <dbReference type="NCBI Taxonomy" id="40148"/>
    <lineage>
        <taxon>Eukaryota</taxon>
        <taxon>Viridiplantae</taxon>
        <taxon>Streptophyta</taxon>
        <taxon>Embryophyta</taxon>
        <taxon>Tracheophyta</taxon>
        <taxon>Spermatophyta</taxon>
        <taxon>Magnoliopsida</taxon>
        <taxon>Liliopsida</taxon>
        <taxon>Poales</taxon>
        <taxon>Poaceae</taxon>
        <taxon>BOP clade</taxon>
        <taxon>Oryzoideae</taxon>
        <taxon>Oryzeae</taxon>
        <taxon>Oryzinae</taxon>
        <taxon>Oryza</taxon>
    </lineage>
</organism>
<keyword evidence="1" id="KW-0472">Membrane</keyword>
<protein>
    <submittedName>
        <fullName evidence="2">Uncharacterized protein</fullName>
    </submittedName>
</protein>
<keyword evidence="1" id="KW-0812">Transmembrane</keyword>
<feature type="transmembrane region" description="Helical" evidence="1">
    <location>
        <begin position="45"/>
        <end position="68"/>
    </location>
</feature>
<evidence type="ECO:0000256" key="1">
    <source>
        <dbReference type="SAM" id="Phobius"/>
    </source>
</evidence>